<comment type="caution">
    <text evidence="1">The sequence shown here is derived from an EMBL/GenBank/DDBJ whole genome shotgun (WGS) entry which is preliminary data.</text>
</comment>
<sequence>MNIPEKYIKCFPAYEDVFVGDLEHYRKHFLPICSINLQFLFPEQDEWLHFVSVKEIHEGSVGEDTQSFHTTFTKEDMLGFDVMDGKYKFEADWDYFILHQKEQLEVAYETLKSTGDKAYLRMKRKVMSLDEVEHAYIANEQDYQSRKAFFLKNNNIYPYSSFGDAKESVEELTRDFEDKQSSGWGLSFPEVNGILDDIAFQSEEAQSYIKEYGESIEEMLQFEHTNLLHVPKCANGETFTYIGSFTGYYFQAFGADSVYLFYDRDLVKAVICFEYS</sequence>
<dbReference type="Proteomes" id="UP000032534">
    <property type="component" value="Unassembled WGS sequence"/>
</dbReference>
<gene>
    <name evidence="1" type="ORF">QD47_17470</name>
</gene>
<dbReference type="PATRIC" id="fig|159743.3.peg.3883"/>
<organism evidence="1 2">
    <name type="scientific">Paenibacillus terrae</name>
    <dbReference type="NCBI Taxonomy" id="159743"/>
    <lineage>
        <taxon>Bacteria</taxon>
        <taxon>Bacillati</taxon>
        <taxon>Bacillota</taxon>
        <taxon>Bacilli</taxon>
        <taxon>Bacillales</taxon>
        <taxon>Paenibacillaceae</taxon>
        <taxon>Paenibacillus</taxon>
    </lineage>
</organism>
<evidence type="ECO:0000313" key="2">
    <source>
        <dbReference type="Proteomes" id="UP000032534"/>
    </source>
</evidence>
<proteinExistence type="predicted"/>
<dbReference type="OrthoDB" id="1150828at2"/>
<dbReference type="EMBL" id="JTHP01000037">
    <property type="protein sequence ID" value="KJD44316.1"/>
    <property type="molecule type" value="Genomic_DNA"/>
</dbReference>
<keyword evidence="2" id="KW-1185">Reference proteome</keyword>
<protein>
    <submittedName>
        <fullName evidence="1">Siderophore biosynthesis protein</fullName>
    </submittedName>
</protein>
<name>A0A0D7WYQ5_9BACL</name>
<dbReference type="AlphaFoldDB" id="A0A0D7WYQ5"/>
<evidence type="ECO:0000313" key="1">
    <source>
        <dbReference type="EMBL" id="KJD44316.1"/>
    </source>
</evidence>
<reference evidence="1 2" key="1">
    <citation type="submission" date="2014-11" db="EMBL/GenBank/DDBJ databases">
        <title>Draft Genome Sequences of Paenibacillus polymyxa NRRL B-30509 and Paenibacillus terrae NRRL B-30644, Strains from a Poultry Environment that Produce Tridecaptin A and Paenicidins.</title>
        <authorList>
            <person name="van Belkum M.J."/>
            <person name="Lohans C.T."/>
            <person name="Vederas J.C."/>
        </authorList>
    </citation>
    <scope>NUCLEOTIDE SEQUENCE [LARGE SCALE GENOMIC DNA]</scope>
    <source>
        <strain evidence="1 2">NRRL B-30644</strain>
    </source>
</reference>
<accession>A0A0D7WYQ5</accession>
<dbReference type="RefSeq" id="WP_044647331.1">
    <property type="nucleotide sequence ID" value="NZ_JTHP01000037.1"/>
</dbReference>